<dbReference type="Proteomes" id="UP000291116">
    <property type="component" value="Unassembled WGS sequence"/>
</dbReference>
<dbReference type="OrthoDB" id="47958at2759"/>
<reference evidence="1 2" key="1">
    <citation type="submission" date="2019-01" db="EMBL/GenBank/DDBJ databases">
        <authorList>
            <person name="Ferrante I. M."/>
        </authorList>
    </citation>
    <scope>NUCLEOTIDE SEQUENCE [LARGE SCALE GENOMIC DNA]</scope>
    <source>
        <strain evidence="1 2">B856</strain>
    </source>
</reference>
<gene>
    <name evidence="1" type="ORF">PSNMU_V1.4_AUG-EV-PASAV3_0015940</name>
</gene>
<proteinExistence type="predicted"/>
<evidence type="ECO:0000313" key="1">
    <source>
        <dbReference type="EMBL" id="VEU34874.1"/>
    </source>
</evidence>
<dbReference type="EMBL" id="CAACVS010000041">
    <property type="protein sequence ID" value="VEU34874.1"/>
    <property type="molecule type" value="Genomic_DNA"/>
</dbReference>
<name>A0A448YYN9_9STRA</name>
<organism evidence="1 2">
    <name type="scientific">Pseudo-nitzschia multistriata</name>
    <dbReference type="NCBI Taxonomy" id="183589"/>
    <lineage>
        <taxon>Eukaryota</taxon>
        <taxon>Sar</taxon>
        <taxon>Stramenopiles</taxon>
        <taxon>Ochrophyta</taxon>
        <taxon>Bacillariophyta</taxon>
        <taxon>Bacillariophyceae</taxon>
        <taxon>Bacillariophycidae</taxon>
        <taxon>Bacillariales</taxon>
        <taxon>Bacillariaceae</taxon>
        <taxon>Pseudo-nitzschia</taxon>
    </lineage>
</organism>
<accession>A0A448YYN9</accession>
<sequence length="163" mass="19111">MDRMERIMAAKANHMWVEGDAANCQTKVGRQNSLDRLLSHSLVLDANSFRSNKPIPPQSSNNRGNKFTKRELFAIAKTPQQDYIREERLNPSCNILALRNEFEKFALAMEKSAKSQQDIHKWDRMMGLKRSHSKTMRLSMRSRSKLKEIFLTRSREMGKNKRW</sequence>
<keyword evidence="2" id="KW-1185">Reference proteome</keyword>
<evidence type="ECO:0000313" key="2">
    <source>
        <dbReference type="Proteomes" id="UP000291116"/>
    </source>
</evidence>
<dbReference type="AlphaFoldDB" id="A0A448YYN9"/>
<protein>
    <submittedName>
        <fullName evidence="1">Uncharacterized protein</fullName>
    </submittedName>
</protein>